<keyword evidence="2 4" id="KW-0413">Isomerase</keyword>
<keyword evidence="5" id="KW-1185">Reference proteome</keyword>
<organism evidence="4 5">
    <name type="scientific">Muricoccus pecuniae</name>
    <dbReference type="NCBI Taxonomy" id="693023"/>
    <lineage>
        <taxon>Bacteria</taxon>
        <taxon>Pseudomonadati</taxon>
        <taxon>Pseudomonadota</taxon>
        <taxon>Alphaproteobacteria</taxon>
        <taxon>Acetobacterales</taxon>
        <taxon>Roseomonadaceae</taxon>
        <taxon>Muricoccus</taxon>
    </lineage>
</organism>
<dbReference type="Pfam" id="PF07221">
    <property type="entry name" value="GlcNAc_2-epim"/>
    <property type="match status" value="1"/>
</dbReference>
<dbReference type="InterPro" id="IPR010819">
    <property type="entry name" value="AGE/CE"/>
</dbReference>
<protein>
    <submittedName>
        <fullName evidence="4">Mannose-6-phosphate isomerase</fullName>
        <ecNumber evidence="4">5.3.1.8</ecNumber>
    </submittedName>
</protein>
<sequence length="392" mass="42753">MPTLRDALTWLRDLSWPLWLERGVDWPRGGFHESLELDAPHCTADFRRLRVAARQVYVFAEAHAAGLPRAAEAVELGVDFLRRRARQEDGGYARLFGLDGSVRDDHRDLYDHAFVLLALASAARVLPPEPLRREALALLALLDARFRHPMGGYVEGLPPSLPRRQNPHMHMLEACLAAWEAFGEPPFRDRAGEMAGLFATRFFHPATGTLAEYYDEAWVPLQDGGRHAVEPGHHCEWVWLLQWGGQALGGPGGVALPGLLGFVDRHGVNPALGTLRDELWSDGAVKAPGSRLWPQTERLKSEALRPDATEAGLSRALSALWRHLGGAPPGLWFERLDPEGRPLPGPAPASSLYHLTAGILTAAGPGTRGEKPAISPAESAEPADGPGRRGVA</sequence>
<evidence type="ECO:0000256" key="3">
    <source>
        <dbReference type="SAM" id="MobiDB-lite"/>
    </source>
</evidence>
<dbReference type="EC" id="5.3.1.8" evidence="4"/>
<dbReference type="Proteomes" id="UP000580654">
    <property type="component" value="Unassembled WGS sequence"/>
</dbReference>
<comment type="caution">
    <text evidence="4">The sequence shown here is derived from an EMBL/GenBank/DDBJ whole genome shotgun (WGS) entry which is preliminary data.</text>
</comment>
<feature type="compositionally biased region" description="Low complexity" evidence="3">
    <location>
        <begin position="372"/>
        <end position="383"/>
    </location>
</feature>
<dbReference type="GO" id="GO:0005975">
    <property type="term" value="P:carbohydrate metabolic process"/>
    <property type="evidence" value="ECO:0007669"/>
    <property type="project" value="InterPro"/>
</dbReference>
<evidence type="ECO:0000313" key="5">
    <source>
        <dbReference type="Proteomes" id="UP000580654"/>
    </source>
</evidence>
<dbReference type="InterPro" id="IPR012341">
    <property type="entry name" value="6hp_glycosidase-like_sf"/>
</dbReference>
<dbReference type="SUPFAM" id="SSF48208">
    <property type="entry name" value="Six-hairpin glycosidases"/>
    <property type="match status" value="1"/>
</dbReference>
<comment type="similarity">
    <text evidence="1">Belongs to the N-acylglucosamine 2-epimerase family.</text>
</comment>
<dbReference type="GO" id="GO:0004476">
    <property type="term" value="F:mannose-6-phosphate isomerase activity"/>
    <property type="evidence" value="ECO:0007669"/>
    <property type="project" value="UniProtKB-EC"/>
</dbReference>
<name>A0A840Y685_9PROT</name>
<dbReference type="AlphaFoldDB" id="A0A840Y685"/>
<dbReference type="Gene3D" id="1.50.10.10">
    <property type="match status" value="1"/>
</dbReference>
<accession>A0A840Y685</accession>
<dbReference type="PANTHER" id="PTHR15108">
    <property type="entry name" value="N-ACYLGLUCOSAMINE-2-EPIMERASE"/>
    <property type="match status" value="1"/>
</dbReference>
<feature type="region of interest" description="Disordered" evidence="3">
    <location>
        <begin position="362"/>
        <end position="392"/>
    </location>
</feature>
<gene>
    <name evidence="4" type="ORF">FHS87_003731</name>
</gene>
<evidence type="ECO:0000313" key="4">
    <source>
        <dbReference type="EMBL" id="MBB5695666.1"/>
    </source>
</evidence>
<dbReference type="RefSeq" id="WP_184520859.1">
    <property type="nucleotide sequence ID" value="NZ_JACIJD010000021.1"/>
</dbReference>
<dbReference type="EMBL" id="JACIJD010000021">
    <property type="protein sequence ID" value="MBB5695666.1"/>
    <property type="molecule type" value="Genomic_DNA"/>
</dbReference>
<evidence type="ECO:0000256" key="1">
    <source>
        <dbReference type="ARBA" id="ARBA00008558"/>
    </source>
</evidence>
<proteinExistence type="inferred from homology"/>
<dbReference type="InterPro" id="IPR008928">
    <property type="entry name" value="6-hairpin_glycosidase_sf"/>
</dbReference>
<reference evidence="4 5" key="1">
    <citation type="submission" date="2020-08" db="EMBL/GenBank/DDBJ databases">
        <title>Genomic Encyclopedia of Type Strains, Phase IV (KMG-IV): sequencing the most valuable type-strain genomes for metagenomic binning, comparative biology and taxonomic classification.</title>
        <authorList>
            <person name="Goeker M."/>
        </authorList>
    </citation>
    <scope>NUCLEOTIDE SEQUENCE [LARGE SCALE GENOMIC DNA]</scope>
    <source>
        <strain evidence="4 5">DSM 25622</strain>
    </source>
</reference>
<evidence type="ECO:0000256" key="2">
    <source>
        <dbReference type="ARBA" id="ARBA00023235"/>
    </source>
</evidence>